<evidence type="ECO:0008006" key="5">
    <source>
        <dbReference type="Google" id="ProtNLM"/>
    </source>
</evidence>
<feature type="signal peptide" evidence="2">
    <location>
        <begin position="1"/>
        <end position="24"/>
    </location>
</feature>
<gene>
    <name evidence="3" type="ORF">CEUTPL_LOCUS8812</name>
</gene>
<reference evidence="3" key="1">
    <citation type="submission" date="2022-01" db="EMBL/GenBank/DDBJ databases">
        <authorList>
            <person name="King R."/>
        </authorList>
    </citation>
    <scope>NUCLEOTIDE SEQUENCE</scope>
</reference>
<dbReference type="PANTHER" id="PTHR33053:SF9">
    <property type="entry name" value="AGAP000105-PA"/>
    <property type="match status" value="1"/>
</dbReference>
<dbReference type="AlphaFoldDB" id="A0A9N9QPH1"/>
<evidence type="ECO:0000256" key="2">
    <source>
        <dbReference type="SAM" id="SignalP"/>
    </source>
</evidence>
<protein>
    <recommendedName>
        <fullName evidence="5">DUF4806 domain-containing protein</fullName>
    </recommendedName>
</protein>
<evidence type="ECO:0000313" key="4">
    <source>
        <dbReference type="Proteomes" id="UP001152799"/>
    </source>
</evidence>
<proteinExistence type="predicted"/>
<feature type="compositionally biased region" description="Basic and acidic residues" evidence="1">
    <location>
        <begin position="459"/>
        <end position="472"/>
    </location>
</feature>
<feature type="region of interest" description="Disordered" evidence="1">
    <location>
        <begin position="407"/>
        <end position="476"/>
    </location>
</feature>
<dbReference type="Proteomes" id="UP001152799">
    <property type="component" value="Chromosome 4"/>
</dbReference>
<feature type="chain" id="PRO_5040260051" description="DUF4806 domain-containing protein" evidence="2">
    <location>
        <begin position="25"/>
        <end position="699"/>
    </location>
</feature>
<accession>A0A9N9QPH1</accession>
<evidence type="ECO:0000256" key="1">
    <source>
        <dbReference type="SAM" id="MobiDB-lite"/>
    </source>
</evidence>
<sequence>MNNGIMVSMRLYLIFTMIPFHLLSKSGKRNRLKTFRDCTEKMNNYESDTDVDVDIKRCKLSCDSAGLPTNNLSQLSSSSSGSEILETSYYEENQINPGKNSPKNIIISSVNNFCHESETTEETVSNPEDFIDPIQEEWFPTFYGSSDESLSDEEELVVQPIKSTSVTEQTKQFLREWSLENNITHKALGSLCKGLKSIFALDLDKLPLDPRTILETPTSINALSIGNGHYIHIGLKIHLNFIASLVKKPLSSLSLIFNVDGLPLFNNSTTGELWPILMAAPCIEILSHKVFPIGFYFGVGKPADLELYFSEFLTELQDVLTNGFVFNDRKINSPGCQKSNMWSVIKKRDDLEYDVVPNSWLCLEKKCYFPSHINNLAQLKRMVRKCAPVESSWEVMEIEIKKRDYGKRNPKKPIYSDEDVTDDDDISEIVDKPSTESEDGDMANTTPKVPIPPAPTLPSKKDNSVQKTDKPPLSKTHIIDNFVPPRIEKCALAKGKNHHCACEQPITMQSLAHSLCAISRQVERLTSQNKNANLETLSQISELKSLNGEKNDNKLPVLQDSDEEAETNKLLENMPLKEIQSLKDFDLKMKSDKNYYHAMISALQVRANTKSSVKTARSIIGLLIHPQLCSKLSWKGVQRKDHTDKKTSFKDLQTCHLIFRVTRNLFPNLKSDDVAKIETSLSNWLAQTGCAAKSKDLEI</sequence>
<dbReference type="EMBL" id="OU892280">
    <property type="protein sequence ID" value="CAG9768266.1"/>
    <property type="molecule type" value="Genomic_DNA"/>
</dbReference>
<dbReference type="OrthoDB" id="8007085at2759"/>
<feature type="compositionally biased region" description="Acidic residues" evidence="1">
    <location>
        <begin position="416"/>
        <end position="428"/>
    </location>
</feature>
<keyword evidence="4" id="KW-1185">Reference proteome</keyword>
<keyword evidence="2" id="KW-0732">Signal</keyword>
<organism evidence="3 4">
    <name type="scientific">Ceutorhynchus assimilis</name>
    <name type="common">cabbage seed weevil</name>
    <dbReference type="NCBI Taxonomy" id="467358"/>
    <lineage>
        <taxon>Eukaryota</taxon>
        <taxon>Metazoa</taxon>
        <taxon>Ecdysozoa</taxon>
        <taxon>Arthropoda</taxon>
        <taxon>Hexapoda</taxon>
        <taxon>Insecta</taxon>
        <taxon>Pterygota</taxon>
        <taxon>Neoptera</taxon>
        <taxon>Endopterygota</taxon>
        <taxon>Coleoptera</taxon>
        <taxon>Polyphaga</taxon>
        <taxon>Cucujiformia</taxon>
        <taxon>Curculionidae</taxon>
        <taxon>Ceutorhynchinae</taxon>
        <taxon>Ceutorhynchus</taxon>
    </lineage>
</organism>
<dbReference type="PANTHER" id="PTHR33053">
    <property type="entry name" value="PROTEIN, PUTATIVE-RELATED"/>
    <property type="match status" value="1"/>
</dbReference>
<evidence type="ECO:0000313" key="3">
    <source>
        <dbReference type="EMBL" id="CAG9768266.1"/>
    </source>
</evidence>
<name>A0A9N9QPH1_9CUCU</name>